<dbReference type="InterPro" id="IPR010282">
    <property type="entry name" value="Uncharacterised_HutD/Ves"/>
</dbReference>
<evidence type="ECO:0000313" key="3">
    <source>
        <dbReference type="Proteomes" id="UP000462362"/>
    </source>
</evidence>
<dbReference type="InterPro" id="IPR036178">
    <property type="entry name" value="Formintransfe-cycloase-like_sf"/>
</dbReference>
<dbReference type="Gene3D" id="2.60.120.10">
    <property type="entry name" value="Jelly Rolls"/>
    <property type="match status" value="1"/>
</dbReference>
<evidence type="ECO:0000313" key="2">
    <source>
        <dbReference type="EMBL" id="MTU43740.1"/>
    </source>
</evidence>
<feature type="domain" description="Cyclodeaminase/cyclohydrolase" evidence="1">
    <location>
        <begin position="202"/>
        <end position="380"/>
    </location>
</feature>
<dbReference type="AlphaFoldDB" id="A0A6I3S3E7"/>
<name>A0A6I3S3E7_9BURK</name>
<dbReference type="SUPFAM" id="SSF101262">
    <property type="entry name" value="Methenyltetrahydrofolate cyclohydrolase-like"/>
    <property type="match status" value="1"/>
</dbReference>
<dbReference type="EMBL" id="WNCL01000027">
    <property type="protein sequence ID" value="MTU43740.1"/>
    <property type="molecule type" value="Genomic_DNA"/>
</dbReference>
<dbReference type="RefSeq" id="WP_155166058.1">
    <property type="nucleotide sequence ID" value="NZ_DBGEAO010000150.1"/>
</dbReference>
<dbReference type="PANTHER" id="PTHR37943">
    <property type="entry name" value="PROTEIN VES"/>
    <property type="match status" value="1"/>
</dbReference>
<sequence length="404" mass="44598">MQYQIIKREDFIVHRWSGGTTSEIFLFPPSSCWEKKDFQIRISSADCRVDGAPYSDFTGFTRHILPLRGSMHMFHEGHHEVLLNPFDVDIFDGSWNTHHIGKAVDFNLLYSENWTGRLKPLLQNESIKIEKSGIIGFYAVEDAEILSRDFSVEVPAGDFIVFNDINEATVFSIKAALHGPCVIAAAAFPKGSSHMRLSSMPVDEFCALTASDAPAPGGGSVSALCGSLAAALAEMVGNLTLGRRGCEDAQESIREALAELEEIRTILLKAIDEDSESFNGFMTALKMPKNTEEEKALRKTAMSQALKTASLVPLKVAGQSVRIFKFSRLMLERGNKNAATDAMVSALAARTAAIGALLNVRINLRSIHDPEFVRTTLEEVLRLETLTNEQEKEITEIGYQLLNQ</sequence>
<dbReference type="Proteomes" id="UP000462362">
    <property type="component" value="Unassembled WGS sequence"/>
</dbReference>
<comment type="caution">
    <text evidence="2">The sequence shown here is derived from an EMBL/GenBank/DDBJ whole genome shotgun (WGS) entry which is preliminary data.</text>
</comment>
<gene>
    <name evidence="2" type="ORF">GMD42_08935</name>
</gene>
<organism evidence="2 3">
    <name type="scientific">Parasutterella excrementihominis</name>
    <dbReference type="NCBI Taxonomy" id="487175"/>
    <lineage>
        <taxon>Bacteria</taxon>
        <taxon>Pseudomonadati</taxon>
        <taxon>Pseudomonadota</taxon>
        <taxon>Betaproteobacteria</taxon>
        <taxon>Burkholderiales</taxon>
        <taxon>Sutterellaceae</taxon>
        <taxon>Parasutterella</taxon>
    </lineage>
</organism>
<dbReference type="InterPro" id="IPR014710">
    <property type="entry name" value="RmlC-like_jellyroll"/>
</dbReference>
<dbReference type="GO" id="GO:0016787">
    <property type="term" value="F:hydrolase activity"/>
    <property type="evidence" value="ECO:0007669"/>
    <property type="project" value="UniProtKB-KW"/>
</dbReference>
<proteinExistence type="predicted"/>
<dbReference type="InterPro" id="IPR007044">
    <property type="entry name" value="Cyclodeamin/CycHdrlase"/>
</dbReference>
<dbReference type="Gene3D" id="1.20.120.680">
    <property type="entry name" value="Formiminotetrahydrofolate cyclodeaminase monomer, up-and-down helical bundle"/>
    <property type="match status" value="1"/>
</dbReference>
<keyword evidence="2" id="KW-0378">Hydrolase</keyword>
<dbReference type="Pfam" id="PF04961">
    <property type="entry name" value="FTCD_C"/>
    <property type="match status" value="1"/>
</dbReference>
<dbReference type="InterPro" id="IPR011051">
    <property type="entry name" value="RmlC_Cupin_sf"/>
</dbReference>
<dbReference type="SUPFAM" id="SSF51182">
    <property type="entry name" value="RmlC-like cupins"/>
    <property type="match status" value="1"/>
</dbReference>
<dbReference type="PANTHER" id="PTHR37943:SF1">
    <property type="entry name" value="PROTEIN VES"/>
    <property type="match status" value="1"/>
</dbReference>
<evidence type="ECO:0000259" key="1">
    <source>
        <dbReference type="Pfam" id="PF04961"/>
    </source>
</evidence>
<protein>
    <submittedName>
        <fullName evidence="2">Methenyltetrahydrofolate cyclohydrolase</fullName>
    </submittedName>
</protein>
<reference evidence="2 3" key="1">
    <citation type="journal article" date="2019" name="Nat. Med.">
        <title>A library of human gut bacterial isolates paired with longitudinal multiomics data enables mechanistic microbiome research.</title>
        <authorList>
            <person name="Poyet M."/>
            <person name="Groussin M."/>
            <person name="Gibbons S.M."/>
            <person name="Avila-Pacheco J."/>
            <person name="Jiang X."/>
            <person name="Kearney S.M."/>
            <person name="Perrotta A.R."/>
            <person name="Berdy B."/>
            <person name="Zhao S."/>
            <person name="Lieberman T.D."/>
            <person name="Swanson P.K."/>
            <person name="Smith M."/>
            <person name="Roesemann S."/>
            <person name="Alexander J.E."/>
            <person name="Rich S.A."/>
            <person name="Livny J."/>
            <person name="Vlamakis H."/>
            <person name="Clish C."/>
            <person name="Bullock K."/>
            <person name="Deik A."/>
            <person name="Scott J."/>
            <person name="Pierce K.A."/>
            <person name="Xavier R.J."/>
            <person name="Alm E.J."/>
        </authorList>
    </citation>
    <scope>NUCLEOTIDE SEQUENCE [LARGE SCALE GENOMIC DNA]</scope>
    <source>
        <strain evidence="2 3">BIOML-A2</strain>
    </source>
</reference>
<dbReference type="Pfam" id="PF05962">
    <property type="entry name" value="HutD"/>
    <property type="match status" value="1"/>
</dbReference>
<accession>A0A6I3S3E7</accession>